<accession>A0A1D6GLF6</accession>
<name>A0A1D6GLF6_MAIZE</name>
<dbReference type="AlphaFoldDB" id="A0A1D6GLF6"/>
<proteinExistence type="predicted"/>
<reference evidence="1" key="1">
    <citation type="submission" date="2015-12" db="EMBL/GenBank/DDBJ databases">
        <title>Update maize B73 reference genome by single molecule sequencing technologies.</title>
        <authorList>
            <consortium name="Maize Genome Sequencing Project"/>
            <person name="Ware D."/>
        </authorList>
    </citation>
    <scope>NUCLEOTIDE SEQUENCE</scope>
    <source>
        <tissue evidence="1">Seedling</tissue>
    </source>
</reference>
<organism evidence="1">
    <name type="scientific">Zea mays</name>
    <name type="common">Maize</name>
    <dbReference type="NCBI Taxonomy" id="4577"/>
    <lineage>
        <taxon>Eukaryota</taxon>
        <taxon>Viridiplantae</taxon>
        <taxon>Streptophyta</taxon>
        <taxon>Embryophyta</taxon>
        <taxon>Tracheophyta</taxon>
        <taxon>Spermatophyta</taxon>
        <taxon>Magnoliopsida</taxon>
        <taxon>Liliopsida</taxon>
        <taxon>Poales</taxon>
        <taxon>Poaceae</taxon>
        <taxon>PACMAD clade</taxon>
        <taxon>Panicoideae</taxon>
        <taxon>Andropogonodae</taxon>
        <taxon>Andropogoneae</taxon>
        <taxon>Tripsacinae</taxon>
        <taxon>Zea</taxon>
    </lineage>
</organism>
<evidence type="ECO:0000313" key="1">
    <source>
        <dbReference type="EMBL" id="AQK64150.1"/>
    </source>
</evidence>
<sequence>MKPAMPPTLAATTCSLSLAADSCHPAPPGKPPRRPASASARQEQRPCNPL</sequence>
<dbReference type="EMBL" id="CM000781">
    <property type="protein sequence ID" value="AQK64150.1"/>
    <property type="molecule type" value="Genomic_DNA"/>
</dbReference>
<gene>
    <name evidence="1" type="ORF">ZEAMMB73_Zm00001d013678</name>
</gene>
<protein>
    <submittedName>
        <fullName evidence="1">Uncharacterized protein</fullName>
    </submittedName>
</protein>